<dbReference type="InterPro" id="IPR036695">
    <property type="entry name" value="Arg-tRNA-synth_N_sf"/>
</dbReference>
<proteinExistence type="inferred from homology"/>
<sequence length="566" mass="64040">MVRDILKNTIKETISDLSLEADDIHLEHPSDFAYGDYSTNVAMRIAKQIGENPKELAREITDKIREIKIKEIEKVKVAGAGFINFYLSREFFTQSIKEILKIGEKWGSGNSLKNQKIIIEYTDPNPFKEFHIGHLMSNAIGESISRIIEFSGAEAKRANYQGDVGLHTAKAIWALMRRKQRGSTPLFTGDEVLGVLGEAYAEGAKAYDGDDIAKEEIKKINKKIYDKNDNEINSLYENGRKISLEHFEEIYKKLGTKFDYYFFESETGPIGKELVKKNIGKIFEESNGAIIFRGEKAGLHTRVFVNSEGLPTYEAKDLALAKIKNERYDYEKSIVITANEQKEYYKVVLEAMKQIYPELAKKTKHISHGILRLSSGKMSSRTGLVITSESLIGEVKTKVLDKMKDADIADKEGVAEQIAVGAIKYSILKQSAGKDIVFDFDKSISFEGDSGPYLQYAYARASSVLEKARRQNIKSDTKKVIAETTELEKLLYRFPEVIERANNEFEPHYITTYLTELAGVFNSFYSREKIVEESGSSPYKIALTEVFKITIKNGLWLLGIKAPENM</sequence>
<evidence type="ECO:0000256" key="9">
    <source>
        <dbReference type="RuleBase" id="RU363038"/>
    </source>
</evidence>
<dbReference type="SUPFAM" id="SSF47323">
    <property type="entry name" value="Anticodon-binding domain of a subclass of class I aminoacyl-tRNA synthetases"/>
    <property type="match status" value="1"/>
</dbReference>
<dbReference type="Pfam" id="PF03485">
    <property type="entry name" value="Arg_tRNA_synt_N"/>
    <property type="match status" value="1"/>
</dbReference>
<evidence type="ECO:0000259" key="11">
    <source>
        <dbReference type="SMART" id="SM01016"/>
    </source>
</evidence>
<dbReference type="Gene3D" id="3.40.50.620">
    <property type="entry name" value="HUPs"/>
    <property type="match status" value="1"/>
</dbReference>
<dbReference type="InterPro" id="IPR008909">
    <property type="entry name" value="DALR_anticod-bd"/>
</dbReference>
<evidence type="ECO:0000256" key="3">
    <source>
        <dbReference type="ARBA" id="ARBA00022741"/>
    </source>
</evidence>
<dbReference type="GO" id="GO:0005737">
    <property type="term" value="C:cytoplasm"/>
    <property type="evidence" value="ECO:0007669"/>
    <property type="project" value="UniProtKB-SubCell"/>
</dbReference>
<evidence type="ECO:0000256" key="7">
    <source>
        <dbReference type="ARBA" id="ARBA00049339"/>
    </source>
</evidence>
<evidence type="ECO:0000313" key="12">
    <source>
        <dbReference type="EMBL" id="OGD67218.1"/>
    </source>
</evidence>
<organism evidence="12 13">
    <name type="scientific">Candidatus Campbellbacteria bacterium RIFCSPLOWO2_02_35_12</name>
    <dbReference type="NCBI Taxonomy" id="1797580"/>
    <lineage>
        <taxon>Bacteria</taxon>
        <taxon>Candidatus Campbelliibacteriota</taxon>
    </lineage>
</organism>
<dbReference type="Pfam" id="PF00750">
    <property type="entry name" value="tRNA-synt_1d"/>
    <property type="match status" value="1"/>
</dbReference>
<dbReference type="AlphaFoldDB" id="A0A1F5EII4"/>
<dbReference type="SUPFAM" id="SSF52374">
    <property type="entry name" value="Nucleotidylyl transferase"/>
    <property type="match status" value="1"/>
</dbReference>
<dbReference type="InterPro" id="IPR005148">
    <property type="entry name" value="Arg-tRNA-synth_N"/>
</dbReference>
<evidence type="ECO:0000313" key="13">
    <source>
        <dbReference type="Proteomes" id="UP000186029"/>
    </source>
</evidence>
<dbReference type="NCBIfam" id="TIGR00456">
    <property type="entry name" value="argS"/>
    <property type="match status" value="1"/>
</dbReference>
<dbReference type="GO" id="GO:0004814">
    <property type="term" value="F:arginine-tRNA ligase activity"/>
    <property type="evidence" value="ECO:0007669"/>
    <property type="project" value="UniProtKB-UniRule"/>
</dbReference>
<keyword evidence="8" id="KW-0963">Cytoplasm</keyword>
<comment type="caution">
    <text evidence="12">The sequence shown here is derived from an EMBL/GenBank/DDBJ whole genome shotgun (WGS) entry which is preliminary data.</text>
</comment>
<dbReference type="PRINTS" id="PR01038">
    <property type="entry name" value="TRNASYNTHARG"/>
</dbReference>
<dbReference type="GO" id="GO:0005524">
    <property type="term" value="F:ATP binding"/>
    <property type="evidence" value="ECO:0007669"/>
    <property type="project" value="UniProtKB-UniRule"/>
</dbReference>
<dbReference type="InterPro" id="IPR014729">
    <property type="entry name" value="Rossmann-like_a/b/a_fold"/>
</dbReference>
<dbReference type="Gene3D" id="1.10.730.10">
    <property type="entry name" value="Isoleucyl-tRNA Synthetase, Domain 1"/>
    <property type="match status" value="1"/>
</dbReference>
<keyword evidence="4 8" id="KW-0067">ATP-binding</keyword>
<dbReference type="HAMAP" id="MF_00123">
    <property type="entry name" value="Arg_tRNA_synth"/>
    <property type="match status" value="1"/>
</dbReference>
<dbReference type="Proteomes" id="UP000186029">
    <property type="component" value="Unassembled WGS sequence"/>
</dbReference>
<evidence type="ECO:0000259" key="10">
    <source>
        <dbReference type="SMART" id="SM00836"/>
    </source>
</evidence>
<evidence type="ECO:0000256" key="1">
    <source>
        <dbReference type="ARBA" id="ARBA00005594"/>
    </source>
</evidence>
<keyword evidence="5 8" id="KW-0648">Protein biosynthesis</keyword>
<dbReference type="EC" id="6.1.1.19" evidence="8"/>
<gene>
    <name evidence="8" type="primary">argS</name>
    <name evidence="12" type="ORF">A2Z61_01535</name>
</gene>
<dbReference type="Pfam" id="PF05746">
    <property type="entry name" value="DALR_1"/>
    <property type="match status" value="1"/>
</dbReference>
<protein>
    <recommendedName>
        <fullName evidence="8">Arginine--tRNA ligase</fullName>
        <ecNumber evidence="8">6.1.1.19</ecNumber>
    </recommendedName>
    <alternativeName>
        <fullName evidence="8">Arginyl-tRNA synthetase</fullName>
        <shortName evidence="8">ArgRS</shortName>
    </alternativeName>
</protein>
<dbReference type="SMART" id="SM00836">
    <property type="entry name" value="DALR_1"/>
    <property type="match status" value="1"/>
</dbReference>
<name>A0A1F5EII4_9BACT</name>
<accession>A0A1F5EII4</accession>
<dbReference type="SMART" id="SM01016">
    <property type="entry name" value="Arg_tRNA_synt_N"/>
    <property type="match status" value="1"/>
</dbReference>
<feature type="domain" description="Arginyl tRNA synthetase N-terminal" evidence="11">
    <location>
        <begin position="4"/>
        <end position="87"/>
    </location>
</feature>
<evidence type="ECO:0000256" key="8">
    <source>
        <dbReference type="HAMAP-Rule" id="MF_00123"/>
    </source>
</evidence>
<dbReference type="InterPro" id="IPR009080">
    <property type="entry name" value="tRNAsynth_Ia_anticodon-bd"/>
</dbReference>
<keyword evidence="2 8" id="KW-0436">Ligase</keyword>
<reference evidence="12 13" key="1">
    <citation type="journal article" date="2016" name="Nat. Commun.">
        <title>Thousands of microbial genomes shed light on interconnected biogeochemical processes in an aquifer system.</title>
        <authorList>
            <person name="Anantharaman K."/>
            <person name="Brown C.T."/>
            <person name="Hug L.A."/>
            <person name="Sharon I."/>
            <person name="Castelle C.J."/>
            <person name="Probst A.J."/>
            <person name="Thomas B.C."/>
            <person name="Singh A."/>
            <person name="Wilkins M.J."/>
            <person name="Karaoz U."/>
            <person name="Brodie E.L."/>
            <person name="Williams K.H."/>
            <person name="Hubbard S.S."/>
            <person name="Banfield J.F."/>
        </authorList>
    </citation>
    <scope>NUCLEOTIDE SEQUENCE [LARGE SCALE GENOMIC DNA]</scope>
</reference>
<dbReference type="InterPro" id="IPR035684">
    <property type="entry name" value="ArgRS_core"/>
</dbReference>
<dbReference type="GO" id="GO:0006420">
    <property type="term" value="P:arginyl-tRNA aminoacylation"/>
    <property type="evidence" value="ECO:0007669"/>
    <property type="project" value="UniProtKB-UniRule"/>
</dbReference>
<dbReference type="InterPro" id="IPR001278">
    <property type="entry name" value="Arg-tRNA-ligase"/>
</dbReference>
<comment type="catalytic activity">
    <reaction evidence="7 8">
        <text>tRNA(Arg) + L-arginine + ATP = L-arginyl-tRNA(Arg) + AMP + diphosphate</text>
        <dbReference type="Rhea" id="RHEA:20301"/>
        <dbReference type="Rhea" id="RHEA-COMP:9658"/>
        <dbReference type="Rhea" id="RHEA-COMP:9673"/>
        <dbReference type="ChEBI" id="CHEBI:30616"/>
        <dbReference type="ChEBI" id="CHEBI:32682"/>
        <dbReference type="ChEBI" id="CHEBI:33019"/>
        <dbReference type="ChEBI" id="CHEBI:78442"/>
        <dbReference type="ChEBI" id="CHEBI:78513"/>
        <dbReference type="ChEBI" id="CHEBI:456215"/>
        <dbReference type="EC" id="6.1.1.19"/>
    </reaction>
</comment>
<feature type="domain" description="DALR anticodon binding" evidence="10">
    <location>
        <begin position="454"/>
        <end position="566"/>
    </location>
</feature>
<comment type="subunit">
    <text evidence="8">Monomer.</text>
</comment>
<keyword evidence="3 8" id="KW-0547">Nucleotide-binding</keyword>
<evidence type="ECO:0000256" key="2">
    <source>
        <dbReference type="ARBA" id="ARBA00022598"/>
    </source>
</evidence>
<comment type="similarity">
    <text evidence="1 8 9">Belongs to the class-I aminoacyl-tRNA synthetase family.</text>
</comment>
<feature type="short sequence motif" description="'HIGH' region" evidence="8">
    <location>
        <begin position="124"/>
        <end position="134"/>
    </location>
</feature>
<evidence type="ECO:0000256" key="5">
    <source>
        <dbReference type="ARBA" id="ARBA00022917"/>
    </source>
</evidence>
<comment type="subcellular location">
    <subcellularLocation>
        <location evidence="8">Cytoplasm</location>
    </subcellularLocation>
</comment>
<dbReference type="STRING" id="1797580.A2Z61_01535"/>
<evidence type="ECO:0000256" key="6">
    <source>
        <dbReference type="ARBA" id="ARBA00023146"/>
    </source>
</evidence>
<dbReference type="PANTHER" id="PTHR11956">
    <property type="entry name" value="ARGINYL-TRNA SYNTHETASE"/>
    <property type="match status" value="1"/>
</dbReference>
<keyword evidence="6 8" id="KW-0030">Aminoacyl-tRNA synthetase</keyword>
<dbReference type="EMBL" id="MFAC01000011">
    <property type="protein sequence ID" value="OGD67218.1"/>
    <property type="molecule type" value="Genomic_DNA"/>
</dbReference>
<evidence type="ECO:0000256" key="4">
    <source>
        <dbReference type="ARBA" id="ARBA00022840"/>
    </source>
</evidence>
<dbReference type="Gene3D" id="3.30.1360.70">
    <property type="entry name" value="Arginyl tRNA synthetase N-terminal domain"/>
    <property type="match status" value="1"/>
</dbReference>
<dbReference type="PANTHER" id="PTHR11956:SF5">
    <property type="entry name" value="ARGININE--TRNA LIGASE, CYTOPLASMIC"/>
    <property type="match status" value="1"/>
</dbReference>
<dbReference type="SUPFAM" id="SSF55190">
    <property type="entry name" value="Arginyl-tRNA synthetase (ArgRS), N-terminal 'additional' domain"/>
    <property type="match status" value="1"/>
</dbReference>